<organism evidence="2">
    <name type="scientific">Lichtheimia ramosa</name>
    <dbReference type="NCBI Taxonomy" id="688394"/>
    <lineage>
        <taxon>Eukaryota</taxon>
        <taxon>Fungi</taxon>
        <taxon>Fungi incertae sedis</taxon>
        <taxon>Mucoromycota</taxon>
        <taxon>Mucoromycotina</taxon>
        <taxon>Mucoromycetes</taxon>
        <taxon>Mucorales</taxon>
        <taxon>Lichtheimiaceae</taxon>
        <taxon>Lichtheimia</taxon>
    </lineage>
</organism>
<reference evidence="2" key="1">
    <citation type="journal article" date="2014" name="Genome Announc.">
        <title>De novo whole-genome sequence and genome annotation of Lichtheimia ramosa.</title>
        <authorList>
            <person name="Linde J."/>
            <person name="Schwartze V."/>
            <person name="Binder U."/>
            <person name="Lass-Florl C."/>
            <person name="Voigt K."/>
            <person name="Horn F."/>
        </authorList>
    </citation>
    <scope>NUCLEOTIDE SEQUENCE</scope>
    <source>
        <strain evidence="2">JMRC FSU:6197</strain>
    </source>
</reference>
<proteinExistence type="predicted"/>
<sequence length="308" mass="34172">MPGYSRHVDFAFSSTLINAFDPCSTITRKRQWQLNSDGGPDPFVPVKRKRKQQQPSSLTSQQKVLNAQGEPAAAVETSVDSLSLMRELEALSGQALFERLVTLPLPQLDYVCQQRKDTWSQDHIMDLCNALSNDTTCSMTCISALVRHVIVPNVDSLQKRVFLTSVTEHIPERSLLDGLVIPMLPELTRPRVQILLKLPLTPTSRASLLRAVCNNSSLKPWSDALLQLIERTLSQQPLLTTGISSDVATVLVNEANLQILLVLTSKYGQLLVNQQLLDSVETKAQASQQVLKRAVLGQVMSIRKRLGI</sequence>
<gene>
    <name evidence="2" type="ORF">LRAMOSA03595</name>
</gene>
<dbReference type="EMBL" id="LK023346">
    <property type="protein sequence ID" value="CDS11332.1"/>
    <property type="molecule type" value="Genomic_DNA"/>
</dbReference>
<dbReference type="AlphaFoldDB" id="A0A077WWY2"/>
<accession>A0A077WWY2</accession>
<feature type="compositionally biased region" description="Polar residues" evidence="1">
    <location>
        <begin position="53"/>
        <end position="65"/>
    </location>
</feature>
<evidence type="ECO:0000256" key="1">
    <source>
        <dbReference type="SAM" id="MobiDB-lite"/>
    </source>
</evidence>
<evidence type="ECO:0000313" key="2">
    <source>
        <dbReference type="EMBL" id="CDS11332.1"/>
    </source>
</evidence>
<dbReference type="OrthoDB" id="2449818at2759"/>
<feature type="region of interest" description="Disordered" evidence="1">
    <location>
        <begin position="34"/>
        <end position="70"/>
    </location>
</feature>
<dbReference type="Gene3D" id="1.25.40.480">
    <property type="match status" value="1"/>
</dbReference>
<name>A0A077WWY2_9FUNG</name>
<evidence type="ECO:0008006" key="3">
    <source>
        <dbReference type="Google" id="ProtNLM"/>
    </source>
</evidence>
<protein>
    <recommendedName>
        <fullName evidence="3">Fanconi Anaemia group E protein C-terminal domain-containing protein</fullName>
    </recommendedName>
</protein>